<evidence type="ECO:0000313" key="3">
    <source>
        <dbReference type="Proteomes" id="UP001447188"/>
    </source>
</evidence>
<gene>
    <name evidence="2" type="ORF">Q9L58_005149</name>
</gene>
<reference evidence="2 3" key="1">
    <citation type="submission" date="2024-02" db="EMBL/GenBank/DDBJ databases">
        <title>Discinaceae phylogenomics.</title>
        <authorList>
            <person name="Dirks A.C."/>
            <person name="James T.Y."/>
        </authorList>
    </citation>
    <scope>NUCLEOTIDE SEQUENCE [LARGE SCALE GENOMIC DNA]</scope>
    <source>
        <strain evidence="2 3">ACD0624</strain>
    </source>
</reference>
<feature type="region of interest" description="Disordered" evidence="1">
    <location>
        <begin position="59"/>
        <end position="113"/>
    </location>
</feature>
<comment type="caution">
    <text evidence="2">The sequence shown here is derived from an EMBL/GenBank/DDBJ whole genome shotgun (WGS) entry which is preliminary data.</text>
</comment>
<feature type="compositionally biased region" description="Acidic residues" evidence="1">
    <location>
        <begin position="71"/>
        <end position="91"/>
    </location>
</feature>
<keyword evidence="3" id="KW-1185">Reference proteome</keyword>
<evidence type="ECO:0000313" key="2">
    <source>
        <dbReference type="EMBL" id="KAL0635906.1"/>
    </source>
</evidence>
<organism evidence="2 3">
    <name type="scientific">Discina gigas</name>
    <dbReference type="NCBI Taxonomy" id="1032678"/>
    <lineage>
        <taxon>Eukaryota</taxon>
        <taxon>Fungi</taxon>
        <taxon>Dikarya</taxon>
        <taxon>Ascomycota</taxon>
        <taxon>Pezizomycotina</taxon>
        <taxon>Pezizomycetes</taxon>
        <taxon>Pezizales</taxon>
        <taxon>Discinaceae</taxon>
        <taxon>Discina</taxon>
    </lineage>
</organism>
<dbReference type="EMBL" id="JBBBZM010000060">
    <property type="protein sequence ID" value="KAL0635906.1"/>
    <property type="molecule type" value="Genomic_DNA"/>
</dbReference>
<feature type="compositionally biased region" description="Acidic residues" evidence="1">
    <location>
        <begin position="99"/>
        <end position="113"/>
    </location>
</feature>
<feature type="region of interest" description="Disordered" evidence="1">
    <location>
        <begin position="1"/>
        <end position="35"/>
    </location>
</feature>
<sequence length="402" mass="45720">MASMKRGRTPSSPTLPEEGLLKKPRPSCPFMYPETAPTNITGITPKFGMCPVSMFTNLSNVPPPSPSGYEPDNEFDDDSDDDSGDSEDYDDYYGYACGTDEESDTGSSYPEEEFNTVSGYHTEDSLNLPCFLHSIPIQEFYTAKTNPYPESAIVKEIKARRQRWKGELTEDAWRLLTNLNRDIHDDEIMEVVGSDPNDMIPREAWEVELVWRERGHRRDAYRQSIRTAATPPDSPQDTVTDSSQSTVINSSLDTVTNPSQDEVEAPPDPLRNTATNSSRDEVAAPMDSEDTNTDSFGEDDTIHDLPANHFYKDETSAYPDEILDRELQWRRRSWQGVLPEETWAELTDPAIDITTDDFLNKVGEYERHDIQIDAWEVEQAWRERDIRISRREAARAKIGDGR</sequence>
<proteinExistence type="predicted"/>
<feature type="compositionally biased region" description="Polar residues" evidence="1">
    <location>
        <begin position="235"/>
        <end position="260"/>
    </location>
</feature>
<accession>A0ABR3GK43</accession>
<name>A0ABR3GK43_9PEZI</name>
<protein>
    <submittedName>
        <fullName evidence="2">Uncharacterized protein</fullName>
    </submittedName>
</protein>
<dbReference type="Proteomes" id="UP001447188">
    <property type="component" value="Unassembled WGS sequence"/>
</dbReference>
<evidence type="ECO:0000256" key="1">
    <source>
        <dbReference type="SAM" id="MobiDB-lite"/>
    </source>
</evidence>
<feature type="region of interest" description="Disordered" evidence="1">
    <location>
        <begin position="222"/>
        <end position="293"/>
    </location>
</feature>